<dbReference type="GO" id="GO:0005886">
    <property type="term" value="C:plasma membrane"/>
    <property type="evidence" value="ECO:0007669"/>
    <property type="project" value="TreeGrafter"/>
</dbReference>
<accession>A0A235EW87</accession>
<dbReference type="InterPro" id="IPR052951">
    <property type="entry name" value="Tellurite_res_ion_channel"/>
</dbReference>
<feature type="transmembrane region" description="Helical" evidence="5">
    <location>
        <begin position="21"/>
        <end position="43"/>
    </location>
</feature>
<dbReference type="OrthoDB" id="309023at2"/>
<evidence type="ECO:0000256" key="4">
    <source>
        <dbReference type="ARBA" id="ARBA00023136"/>
    </source>
</evidence>
<evidence type="ECO:0000256" key="1">
    <source>
        <dbReference type="ARBA" id="ARBA00004141"/>
    </source>
</evidence>
<dbReference type="InterPro" id="IPR004695">
    <property type="entry name" value="SLAC1/Mae1/Ssu1/TehA"/>
</dbReference>
<feature type="transmembrane region" description="Helical" evidence="5">
    <location>
        <begin position="119"/>
        <end position="143"/>
    </location>
</feature>
<feature type="transmembrane region" description="Helical" evidence="5">
    <location>
        <begin position="263"/>
        <end position="284"/>
    </location>
</feature>
<dbReference type="Pfam" id="PF03595">
    <property type="entry name" value="SLAC1"/>
    <property type="match status" value="1"/>
</dbReference>
<feature type="transmembrane region" description="Helical" evidence="5">
    <location>
        <begin position="239"/>
        <end position="256"/>
    </location>
</feature>
<dbReference type="AlphaFoldDB" id="A0A235EW87"/>
<dbReference type="EMBL" id="NOIH01000015">
    <property type="protein sequence ID" value="OYD53312.1"/>
    <property type="molecule type" value="Genomic_DNA"/>
</dbReference>
<feature type="transmembrane region" description="Helical" evidence="5">
    <location>
        <begin position="296"/>
        <end position="317"/>
    </location>
</feature>
<keyword evidence="3 5" id="KW-1133">Transmembrane helix</keyword>
<dbReference type="CDD" id="cd09323">
    <property type="entry name" value="TDT_SLAC1_like"/>
    <property type="match status" value="1"/>
</dbReference>
<dbReference type="PANTHER" id="PTHR37955">
    <property type="entry name" value="TELLURITE RESISTANCE PROTEIN TEHA"/>
    <property type="match status" value="1"/>
</dbReference>
<dbReference type="GO" id="GO:0046583">
    <property type="term" value="F:monoatomic cation efflux transmembrane transporter activity"/>
    <property type="evidence" value="ECO:0007669"/>
    <property type="project" value="TreeGrafter"/>
</dbReference>
<feature type="transmembrane region" description="Helical" evidence="5">
    <location>
        <begin position="155"/>
        <end position="175"/>
    </location>
</feature>
<keyword evidence="2 5" id="KW-0812">Transmembrane</keyword>
<feature type="transmembrane region" description="Helical" evidence="5">
    <location>
        <begin position="181"/>
        <end position="203"/>
    </location>
</feature>
<comment type="subcellular location">
    <subcellularLocation>
        <location evidence="1">Membrane</location>
        <topology evidence="1">Multi-pass membrane protein</topology>
    </subcellularLocation>
</comment>
<gene>
    <name evidence="6" type="ORF">CGK74_13975</name>
</gene>
<keyword evidence="7" id="KW-1185">Reference proteome</keyword>
<feature type="transmembrane region" description="Helical" evidence="5">
    <location>
        <begin position="215"/>
        <end position="233"/>
    </location>
</feature>
<dbReference type="Gene3D" id="1.50.10.150">
    <property type="entry name" value="Voltage-dependent anion channel"/>
    <property type="match status" value="1"/>
</dbReference>
<protein>
    <submittedName>
        <fullName evidence="6">C4-dicarboxylate ABC transporter</fullName>
    </submittedName>
</protein>
<proteinExistence type="predicted"/>
<dbReference type="RefSeq" id="WP_094269053.1">
    <property type="nucleotide sequence ID" value="NZ_NOIH01000015.1"/>
</dbReference>
<sequence length="332" mass="36371">MNAPASSATPAAAHDAHAGRLAHFPVALFSTVMGMAGLTIAWLKAHHTGGVPVEIGVVLRWLASALYLFLLAMYGSKLLRHPEAVKADRAHPIRLNFFPAISIGLLLLSISWAQDAPAVAQWMWGIGAAVHLMFTLFAMSSWIHHTHYDIKHANPAWFIPVVGNIIVPIAGVRFAPADISWFFFSIGLVFWLVLMTIVLYRLFFHEPLPARLTPTLFILIAPPSVGFLAYVALTGQVDAFARVLYFTALFLTLLLASNAVRFFRLPFFISAWAYSFPLAAMTIATFEMSARSGQAFYAGLSWMMLAVLSGVVALLAFKTLRAASRGQICVPE</sequence>
<dbReference type="Proteomes" id="UP000215181">
    <property type="component" value="Unassembled WGS sequence"/>
</dbReference>
<evidence type="ECO:0000313" key="7">
    <source>
        <dbReference type="Proteomes" id="UP000215181"/>
    </source>
</evidence>
<evidence type="ECO:0000256" key="5">
    <source>
        <dbReference type="SAM" id="Phobius"/>
    </source>
</evidence>
<name>A0A235EW87_9RHOO</name>
<feature type="transmembrane region" description="Helical" evidence="5">
    <location>
        <begin position="95"/>
        <end position="113"/>
    </location>
</feature>
<dbReference type="InterPro" id="IPR038665">
    <property type="entry name" value="Voltage-dep_anion_channel_sf"/>
</dbReference>
<organism evidence="6 7">
    <name type="scientific">Thauera propionica</name>
    <dbReference type="NCBI Taxonomy" id="2019431"/>
    <lineage>
        <taxon>Bacteria</taxon>
        <taxon>Pseudomonadati</taxon>
        <taxon>Pseudomonadota</taxon>
        <taxon>Betaproteobacteria</taxon>
        <taxon>Rhodocyclales</taxon>
        <taxon>Zoogloeaceae</taxon>
        <taxon>Thauera</taxon>
    </lineage>
</organism>
<keyword evidence="4 5" id="KW-0472">Membrane</keyword>
<dbReference type="PANTHER" id="PTHR37955:SF1">
    <property type="entry name" value="DEP DOMAIN-CONTAINING PROTEIN"/>
    <property type="match status" value="1"/>
</dbReference>
<evidence type="ECO:0000313" key="6">
    <source>
        <dbReference type="EMBL" id="OYD53312.1"/>
    </source>
</evidence>
<evidence type="ECO:0000256" key="2">
    <source>
        <dbReference type="ARBA" id="ARBA00022692"/>
    </source>
</evidence>
<feature type="transmembrane region" description="Helical" evidence="5">
    <location>
        <begin position="55"/>
        <end position="74"/>
    </location>
</feature>
<comment type="caution">
    <text evidence="6">The sequence shown here is derived from an EMBL/GenBank/DDBJ whole genome shotgun (WGS) entry which is preliminary data.</text>
</comment>
<evidence type="ECO:0000256" key="3">
    <source>
        <dbReference type="ARBA" id="ARBA00022989"/>
    </source>
</evidence>
<reference evidence="6 7" key="1">
    <citation type="submission" date="2017-07" db="EMBL/GenBank/DDBJ databases">
        <title>Thauera sp. KNDSS-Mac4 genome sequence and assembly.</title>
        <authorList>
            <person name="Mayilraj S."/>
        </authorList>
    </citation>
    <scope>NUCLEOTIDE SEQUENCE [LARGE SCALE GENOMIC DNA]</scope>
    <source>
        <strain evidence="6 7">KNDSS-Mac4</strain>
    </source>
</reference>